<dbReference type="AlphaFoldDB" id="A0A0E9XE15"/>
<protein>
    <submittedName>
        <fullName evidence="1">Uncharacterized protein</fullName>
    </submittedName>
</protein>
<reference evidence="1" key="1">
    <citation type="submission" date="2014-11" db="EMBL/GenBank/DDBJ databases">
        <authorList>
            <person name="Amaro Gonzalez C."/>
        </authorList>
    </citation>
    <scope>NUCLEOTIDE SEQUENCE</scope>
</reference>
<dbReference type="EMBL" id="GBXM01007708">
    <property type="protein sequence ID" value="JAI00870.1"/>
    <property type="molecule type" value="Transcribed_RNA"/>
</dbReference>
<name>A0A0E9XE15_ANGAN</name>
<sequence length="24" mass="2577">MLLRFPAIKRCFKTGVNGSLGGNP</sequence>
<proteinExistence type="predicted"/>
<accession>A0A0E9XE15</accession>
<organism evidence="1">
    <name type="scientific">Anguilla anguilla</name>
    <name type="common">European freshwater eel</name>
    <name type="synonym">Muraena anguilla</name>
    <dbReference type="NCBI Taxonomy" id="7936"/>
    <lineage>
        <taxon>Eukaryota</taxon>
        <taxon>Metazoa</taxon>
        <taxon>Chordata</taxon>
        <taxon>Craniata</taxon>
        <taxon>Vertebrata</taxon>
        <taxon>Euteleostomi</taxon>
        <taxon>Actinopterygii</taxon>
        <taxon>Neopterygii</taxon>
        <taxon>Teleostei</taxon>
        <taxon>Anguilliformes</taxon>
        <taxon>Anguillidae</taxon>
        <taxon>Anguilla</taxon>
    </lineage>
</organism>
<reference evidence="1" key="2">
    <citation type="journal article" date="2015" name="Fish Shellfish Immunol.">
        <title>Early steps in the European eel (Anguilla anguilla)-Vibrio vulnificus interaction in the gills: Role of the RtxA13 toxin.</title>
        <authorList>
            <person name="Callol A."/>
            <person name="Pajuelo D."/>
            <person name="Ebbesson L."/>
            <person name="Teles M."/>
            <person name="MacKenzie S."/>
            <person name="Amaro C."/>
        </authorList>
    </citation>
    <scope>NUCLEOTIDE SEQUENCE</scope>
</reference>
<evidence type="ECO:0000313" key="1">
    <source>
        <dbReference type="EMBL" id="JAI00870.1"/>
    </source>
</evidence>